<gene>
    <name evidence="2" type="ORF">MHBO_003361</name>
</gene>
<proteinExistence type="predicted"/>
<feature type="compositionally biased region" description="Basic and acidic residues" evidence="1">
    <location>
        <begin position="74"/>
        <end position="93"/>
    </location>
</feature>
<protein>
    <submittedName>
        <fullName evidence="2">Uncharacterized protein</fullName>
    </submittedName>
</protein>
<evidence type="ECO:0000313" key="3">
    <source>
        <dbReference type="Proteomes" id="UP001439008"/>
    </source>
</evidence>
<keyword evidence="3" id="KW-1185">Reference proteome</keyword>
<comment type="caution">
    <text evidence="2">The sequence shown here is derived from an EMBL/GenBank/DDBJ whole genome shotgun (WGS) entry which is preliminary data.</text>
</comment>
<dbReference type="EMBL" id="JBDODL010001819">
    <property type="protein sequence ID" value="MES1921825.1"/>
    <property type="molecule type" value="Genomic_DNA"/>
</dbReference>
<organism evidence="2 3">
    <name type="scientific">Bonamia ostreae</name>
    <dbReference type="NCBI Taxonomy" id="126728"/>
    <lineage>
        <taxon>Eukaryota</taxon>
        <taxon>Sar</taxon>
        <taxon>Rhizaria</taxon>
        <taxon>Endomyxa</taxon>
        <taxon>Ascetosporea</taxon>
        <taxon>Haplosporida</taxon>
        <taxon>Bonamia</taxon>
    </lineage>
</organism>
<feature type="compositionally biased region" description="Polar residues" evidence="1">
    <location>
        <begin position="100"/>
        <end position="116"/>
    </location>
</feature>
<feature type="compositionally biased region" description="Polar residues" evidence="1">
    <location>
        <begin position="21"/>
        <end position="33"/>
    </location>
</feature>
<sequence>MSLNIKGILKNSKSGTEENINKSTNLQQKSPNLSIEQSLDIALENSKHNKDLSIKKRTKNSQNEKTKKISKQLNWDEKNLRKNEAERVPRMKITEPLTPFRTNSFDSSGDSNSVFSTDDEESDFESKRKKHYSKEFVPSDFDSFNKKLSANKSLKRK</sequence>
<evidence type="ECO:0000313" key="2">
    <source>
        <dbReference type="EMBL" id="MES1921825.1"/>
    </source>
</evidence>
<accession>A0ABV2AQ73</accession>
<feature type="region of interest" description="Disordered" evidence="1">
    <location>
        <begin position="1"/>
        <end position="33"/>
    </location>
</feature>
<dbReference type="Proteomes" id="UP001439008">
    <property type="component" value="Unassembled WGS sequence"/>
</dbReference>
<feature type="region of interest" description="Disordered" evidence="1">
    <location>
        <begin position="50"/>
        <end position="132"/>
    </location>
</feature>
<evidence type="ECO:0000256" key="1">
    <source>
        <dbReference type="SAM" id="MobiDB-lite"/>
    </source>
</evidence>
<name>A0ABV2AQ73_9EUKA</name>
<dbReference type="Pfam" id="PF04979">
    <property type="entry name" value="IPP-2"/>
    <property type="match status" value="1"/>
</dbReference>
<reference evidence="2 3" key="1">
    <citation type="journal article" date="2024" name="BMC Biol.">
        <title>Comparative genomics of Ascetosporea gives new insight into the evolutionary basis for animal parasitism in Rhizaria.</title>
        <authorList>
            <person name="Hiltunen Thoren M."/>
            <person name="Onut-Brannstrom I."/>
            <person name="Alfjorden A."/>
            <person name="Peckova H."/>
            <person name="Swords F."/>
            <person name="Hooper C."/>
            <person name="Holzer A.S."/>
            <person name="Bass D."/>
            <person name="Burki F."/>
        </authorList>
    </citation>
    <scope>NUCLEOTIDE SEQUENCE [LARGE SCALE GENOMIC DNA]</scope>
    <source>
        <strain evidence="2">20-A016</strain>
    </source>
</reference>
<dbReference type="InterPro" id="IPR007062">
    <property type="entry name" value="PPI-2"/>
</dbReference>